<reference evidence="10 11" key="1">
    <citation type="journal article" date="2015" name="Genome Announc.">
        <title>Expanding the biotechnology potential of lactobacilli through comparative genomics of 213 strains and associated genera.</title>
        <authorList>
            <person name="Sun Z."/>
            <person name="Harris H.M."/>
            <person name="McCann A."/>
            <person name="Guo C."/>
            <person name="Argimon S."/>
            <person name="Zhang W."/>
            <person name="Yang X."/>
            <person name="Jeffery I.B."/>
            <person name="Cooney J.C."/>
            <person name="Kagawa T.F."/>
            <person name="Liu W."/>
            <person name="Song Y."/>
            <person name="Salvetti E."/>
            <person name="Wrobel A."/>
            <person name="Rasinkangas P."/>
            <person name="Parkhill J."/>
            <person name="Rea M.C."/>
            <person name="O'Sullivan O."/>
            <person name="Ritari J."/>
            <person name="Douillard F.P."/>
            <person name="Paul Ross R."/>
            <person name="Yang R."/>
            <person name="Briner A.E."/>
            <person name="Felis G.E."/>
            <person name="de Vos W.M."/>
            <person name="Barrangou R."/>
            <person name="Klaenhammer T.R."/>
            <person name="Caufield P.W."/>
            <person name="Cui Y."/>
            <person name="Zhang H."/>
            <person name="O'Toole P.W."/>
        </authorList>
    </citation>
    <scope>NUCLEOTIDE SEQUENCE [LARGE SCALE GENOMIC DNA]</scope>
    <source>
        <strain evidence="10 11">DSM 20719</strain>
    </source>
</reference>
<protein>
    <recommendedName>
        <fullName evidence="8">tRNA(Ile)-lysidine synthase</fullName>
        <ecNumber evidence="8">6.3.4.19</ecNumber>
    </recommendedName>
    <alternativeName>
        <fullName evidence="8">tRNA(Ile)-2-lysyl-cytidine synthase</fullName>
    </alternativeName>
    <alternativeName>
        <fullName evidence="8">tRNA(Ile)-lysidine synthetase</fullName>
    </alternativeName>
</protein>
<evidence type="ECO:0000313" key="11">
    <source>
        <dbReference type="Proteomes" id="UP000050823"/>
    </source>
</evidence>
<keyword evidence="5" id="KW-0547">Nucleotide-binding</keyword>
<accession>A0AA89I2W9</accession>
<evidence type="ECO:0000256" key="2">
    <source>
        <dbReference type="ARBA" id="ARBA00022490"/>
    </source>
</evidence>
<dbReference type="HAMAP" id="MF_01161">
    <property type="entry name" value="tRNA_Ile_lys_synt"/>
    <property type="match status" value="1"/>
</dbReference>
<evidence type="ECO:0000256" key="6">
    <source>
        <dbReference type="ARBA" id="ARBA00022840"/>
    </source>
</evidence>
<feature type="domain" description="Lysidine-tRNA(Ile) synthetase C-terminal" evidence="9">
    <location>
        <begin position="383"/>
        <end position="454"/>
    </location>
</feature>
<evidence type="ECO:0000256" key="3">
    <source>
        <dbReference type="ARBA" id="ARBA00022598"/>
    </source>
</evidence>
<dbReference type="InterPro" id="IPR011063">
    <property type="entry name" value="TilS/TtcA_N"/>
</dbReference>
<dbReference type="GO" id="GO:0006400">
    <property type="term" value="P:tRNA modification"/>
    <property type="evidence" value="ECO:0007669"/>
    <property type="project" value="UniProtKB-UniRule"/>
</dbReference>
<evidence type="ECO:0000259" key="9">
    <source>
        <dbReference type="SMART" id="SM00977"/>
    </source>
</evidence>
<evidence type="ECO:0000256" key="5">
    <source>
        <dbReference type="ARBA" id="ARBA00022741"/>
    </source>
</evidence>
<dbReference type="SMART" id="SM00977">
    <property type="entry name" value="TilS_C"/>
    <property type="match status" value="1"/>
</dbReference>
<name>A0AA89I2W9_9LACO</name>
<dbReference type="InterPro" id="IPR012796">
    <property type="entry name" value="Lysidine-tRNA-synth_C"/>
</dbReference>
<dbReference type="Proteomes" id="UP000050823">
    <property type="component" value="Unassembled WGS sequence"/>
</dbReference>
<dbReference type="PANTHER" id="PTHR43033">
    <property type="entry name" value="TRNA(ILE)-LYSIDINE SYNTHASE-RELATED"/>
    <property type="match status" value="1"/>
</dbReference>
<dbReference type="GO" id="GO:0032267">
    <property type="term" value="F:tRNA(Ile)-lysidine synthase activity"/>
    <property type="evidence" value="ECO:0007669"/>
    <property type="project" value="UniProtKB-EC"/>
</dbReference>
<dbReference type="Pfam" id="PF01171">
    <property type="entry name" value="ATP_bind_3"/>
    <property type="match status" value="1"/>
</dbReference>
<evidence type="ECO:0000256" key="7">
    <source>
        <dbReference type="ARBA" id="ARBA00048539"/>
    </source>
</evidence>
<dbReference type="InterPro" id="IPR012795">
    <property type="entry name" value="tRNA_Ile_lys_synt_N"/>
</dbReference>
<proteinExistence type="inferred from homology"/>
<dbReference type="AlphaFoldDB" id="A0AA89I2W9"/>
<dbReference type="InterPro" id="IPR012094">
    <property type="entry name" value="tRNA_Ile_lys_synt"/>
</dbReference>
<dbReference type="Gene3D" id="3.40.50.620">
    <property type="entry name" value="HUPs"/>
    <property type="match status" value="1"/>
</dbReference>
<gene>
    <name evidence="8" type="primary">tilS</name>
    <name evidence="10" type="ORF">FC90_GL000163</name>
</gene>
<organism evidence="10 11">
    <name type="scientific">Latilactobacillus graminis DSM 20719</name>
    <dbReference type="NCBI Taxonomy" id="1423752"/>
    <lineage>
        <taxon>Bacteria</taxon>
        <taxon>Bacillati</taxon>
        <taxon>Bacillota</taxon>
        <taxon>Bacilli</taxon>
        <taxon>Lactobacillales</taxon>
        <taxon>Lactobacillaceae</taxon>
        <taxon>Latilactobacillus</taxon>
    </lineage>
</organism>
<comment type="function">
    <text evidence="8">Ligates lysine onto the cytidine present at position 34 of the AUA codon-specific tRNA(Ile) that contains the anticodon CAU, in an ATP-dependent manner. Cytidine is converted to lysidine, thus changing the amino acid specificity of the tRNA from methionine to isoleucine.</text>
</comment>
<dbReference type="CDD" id="cd01992">
    <property type="entry name" value="TilS_N"/>
    <property type="match status" value="1"/>
</dbReference>
<keyword evidence="3 8" id="KW-0436">Ligase</keyword>
<evidence type="ECO:0000256" key="8">
    <source>
        <dbReference type="HAMAP-Rule" id="MF_01161"/>
    </source>
</evidence>
<comment type="caution">
    <text evidence="10">The sequence shown here is derived from an EMBL/GenBank/DDBJ whole genome shotgun (WGS) entry which is preliminary data.</text>
</comment>
<comment type="caution">
    <text evidence="8">Lacks conserved residue(s) required for the propagation of feature annotation.</text>
</comment>
<dbReference type="SUPFAM" id="SSF56037">
    <property type="entry name" value="PheT/TilS domain"/>
    <property type="match status" value="1"/>
</dbReference>
<dbReference type="InterPro" id="IPR014729">
    <property type="entry name" value="Rossmann-like_a/b/a_fold"/>
</dbReference>
<keyword evidence="4 8" id="KW-0819">tRNA processing</keyword>
<dbReference type="SUPFAM" id="SSF52402">
    <property type="entry name" value="Adenine nucleotide alpha hydrolases-like"/>
    <property type="match status" value="1"/>
</dbReference>
<dbReference type="EC" id="6.3.4.19" evidence="8"/>
<evidence type="ECO:0000313" key="10">
    <source>
        <dbReference type="EMBL" id="KRM24459.1"/>
    </source>
</evidence>
<comment type="catalytic activity">
    <reaction evidence="7 8">
        <text>cytidine(34) in tRNA(Ile2) + L-lysine + ATP = lysidine(34) in tRNA(Ile2) + AMP + diphosphate + H(+)</text>
        <dbReference type="Rhea" id="RHEA:43744"/>
        <dbReference type="Rhea" id="RHEA-COMP:10625"/>
        <dbReference type="Rhea" id="RHEA-COMP:10670"/>
        <dbReference type="ChEBI" id="CHEBI:15378"/>
        <dbReference type="ChEBI" id="CHEBI:30616"/>
        <dbReference type="ChEBI" id="CHEBI:32551"/>
        <dbReference type="ChEBI" id="CHEBI:33019"/>
        <dbReference type="ChEBI" id="CHEBI:82748"/>
        <dbReference type="ChEBI" id="CHEBI:83665"/>
        <dbReference type="ChEBI" id="CHEBI:456215"/>
        <dbReference type="EC" id="6.3.4.19"/>
    </reaction>
</comment>
<comment type="similarity">
    <text evidence="8">Belongs to the tRNA(Ile)-lysidine synthase family.</text>
</comment>
<dbReference type="EMBL" id="AYZB01000001">
    <property type="protein sequence ID" value="KRM24459.1"/>
    <property type="molecule type" value="Genomic_DNA"/>
</dbReference>
<dbReference type="GO" id="GO:0005524">
    <property type="term" value="F:ATP binding"/>
    <property type="evidence" value="ECO:0007669"/>
    <property type="project" value="UniProtKB-KW"/>
</dbReference>
<evidence type="ECO:0000256" key="4">
    <source>
        <dbReference type="ARBA" id="ARBA00022694"/>
    </source>
</evidence>
<dbReference type="RefSeq" id="WP_057907258.1">
    <property type="nucleotide sequence ID" value="NZ_AYZB01000001.1"/>
</dbReference>
<evidence type="ECO:0000256" key="1">
    <source>
        <dbReference type="ARBA" id="ARBA00004496"/>
    </source>
</evidence>
<sequence length="459" mass="53327">MLEQVFQTKIQKQKFWQPGEKVIVATSTGVDSMVLLWLLLHLPKAQRPQIIVAHVNHELRVQSDTEEAYLQRFCQMHHVPLRVQHWPQTDHPQTGIEAAARAFRYTFFAQVMQAEAANYLLTAHHGDDLLETLLMKLIRSGELHEMRGIRQERPFESGTLIRPLLPFSKQEIRDYAAQVGLIYYEDQTNHESTVLRNRIRHAVVPLLKQENPRLIQNANRFSQALTNLMEQQASLTTALLPLLAIKTHNKDVEGRLDQLTTASATQQRALWQLVWHSYFKQLPALKLAQLDQIQQLLANRQKPQGIIELGAGLVFEKQYGHFRIGPKSENKCSDLSIKKRILSINKWLRLENDEQIGIFEIEHLPNHVQYQNVIWLAPKDWPLQVKPVVANDRIMLDNTHHKTIQRLWIDTKTARSKRHQAWAIWAKNQLIGRPDLQISALFNHEQTGKIRYILCYLDG</sequence>
<keyword evidence="6" id="KW-0067">ATP-binding</keyword>
<dbReference type="NCBIfam" id="TIGR02432">
    <property type="entry name" value="lysidine_TilS_N"/>
    <property type="match status" value="1"/>
</dbReference>
<dbReference type="PANTHER" id="PTHR43033:SF1">
    <property type="entry name" value="TRNA(ILE)-LYSIDINE SYNTHASE-RELATED"/>
    <property type="match status" value="1"/>
</dbReference>
<dbReference type="GO" id="GO:0005737">
    <property type="term" value="C:cytoplasm"/>
    <property type="evidence" value="ECO:0007669"/>
    <property type="project" value="UniProtKB-SubCell"/>
</dbReference>
<keyword evidence="2 8" id="KW-0963">Cytoplasm</keyword>
<comment type="subcellular location">
    <subcellularLocation>
        <location evidence="1 8">Cytoplasm</location>
    </subcellularLocation>
</comment>